<protein>
    <submittedName>
        <fullName evidence="6">Oligopeptide/dipeptide ABC transporter, ATPase subunit</fullName>
    </submittedName>
</protein>
<keyword evidence="7" id="KW-1185">Reference proteome</keyword>
<dbReference type="STRING" id="985053.VMUT_2189"/>
<evidence type="ECO:0000313" key="7">
    <source>
        <dbReference type="Proteomes" id="UP000007485"/>
    </source>
</evidence>
<evidence type="ECO:0000256" key="2">
    <source>
        <dbReference type="ARBA" id="ARBA00022448"/>
    </source>
</evidence>
<evidence type="ECO:0000259" key="5">
    <source>
        <dbReference type="PROSITE" id="PS50893"/>
    </source>
</evidence>
<organism evidence="6 7">
    <name type="scientific">Vulcanisaeta moutnovskia (strain 768-28)</name>
    <dbReference type="NCBI Taxonomy" id="985053"/>
    <lineage>
        <taxon>Archaea</taxon>
        <taxon>Thermoproteota</taxon>
        <taxon>Thermoprotei</taxon>
        <taxon>Thermoproteales</taxon>
        <taxon>Thermoproteaceae</taxon>
        <taxon>Vulcanisaeta</taxon>
    </lineage>
</organism>
<dbReference type="GO" id="GO:0016887">
    <property type="term" value="F:ATP hydrolysis activity"/>
    <property type="evidence" value="ECO:0007669"/>
    <property type="project" value="InterPro"/>
</dbReference>
<feature type="domain" description="ABC transporter" evidence="5">
    <location>
        <begin position="7"/>
        <end position="262"/>
    </location>
</feature>
<dbReference type="InterPro" id="IPR003593">
    <property type="entry name" value="AAA+_ATPase"/>
</dbReference>
<evidence type="ECO:0000256" key="1">
    <source>
        <dbReference type="ARBA" id="ARBA00005417"/>
    </source>
</evidence>
<dbReference type="GO" id="GO:0055085">
    <property type="term" value="P:transmembrane transport"/>
    <property type="evidence" value="ECO:0007669"/>
    <property type="project" value="UniProtKB-ARBA"/>
</dbReference>
<dbReference type="InterPro" id="IPR050319">
    <property type="entry name" value="ABC_transp_ATP-bind"/>
</dbReference>
<dbReference type="PANTHER" id="PTHR43776:SF7">
    <property type="entry name" value="D,D-DIPEPTIDE TRANSPORT ATP-BINDING PROTEIN DDPF-RELATED"/>
    <property type="match status" value="1"/>
</dbReference>
<dbReference type="eggNOG" id="arCOG00184">
    <property type="taxonomic scope" value="Archaea"/>
</dbReference>
<dbReference type="InterPro" id="IPR003439">
    <property type="entry name" value="ABC_transporter-like_ATP-bd"/>
</dbReference>
<dbReference type="KEGG" id="vmo:VMUT_2189"/>
<dbReference type="EMBL" id="CP002529">
    <property type="protein sequence ID" value="ADY02385.1"/>
    <property type="molecule type" value="Genomic_DNA"/>
</dbReference>
<evidence type="ECO:0000256" key="3">
    <source>
        <dbReference type="ARBA" id="ARBA00022741"/>
    </source>
</evidence>
<keyword evidence="3" id="KW-0547">Nucleotide-binding</keyword>
<accession>F0QXH0</accession>
<dbReference type="SMART" id="SM00382">
    <property type="entry name" value="AAA"/>
    <property type="match status" value="1"/>
</dbReference>
<dbReference type="FunFam" id="3.40.50.300:FF:000016">
    <property type="entry name" value="Oligopeptide ABC transporter ATP-binding component"/>
    <property type="match status" value="1"/>
</dbReference>
<keyword evidence="4" id="KW-0067">ATP-binding</keyword>
<proteinExistence type="inferred from homology"/>
<reference evidence="6 7" key="1">
    <citation type="journal article" date="2011" name="J. Bacteriol.">
        <title>Complete genome sequence of 'Vulcanisaeta moutnovskia' strain 768-28, a novel member of the hyperthermophilic crenarchaeal genus vulcanisaeta.</title>
        <authorList>
            <person name="Gumerov V.M."/>
            <person name="Mardanov A.V."/>
            <person name="Beletsky A.V."/>
            <person name="Prokofeva M.I."/>
            <person name="Bonch-Osmolovskaya E.A."/>
            <person name="Ravin N.V."/>
            <person name="Skryabin K.G."/>
        </authorList>
    </citation>
    <scope>NUCLEOTIDE SEQUENCE [LARGE SCALE GENOMIC DNA]</scope>
    <source>
        <strain evidence="6 7">768-28</strain>
    </source>
</reference>
<dbReference type="InterPro" id="IPR027417">
    <property type="entry name" value="P-loop_NTPase"/>
</dbReference>
<evidence type="ECO:0000313" key="6">
    <source>
        <dbReference type="EMBL" id="ADY02385.1"/>
    </source>
</evidence>
<dbReference type="Proteomes" id="UP000007485">
    <property type="component" value="Chromosome"/>
</dbReference>
<dbReference type="GO" id="GO:0015833">
    <property type="term" value="P:peptide transport"/>
    <property type="evidence" value="ECO:0007669"/>
    <property type="project" value="InterPro"/>
</dbReference>
<dbReference type="RefSeq" id="WP_013605546.1">
    <property type="nucleotide sequence ID" value="NC_015151.1"/>
</dbReference>
<dbReference type="PROSITE" id="PS00211">
    <property type="entry name" value="ABC_TRANSPORTER_1"/>
    <property type="match status" value="1"/>
</dbReference>
<dbReference type="InterPro" id="IPR017871">
    <property type="entry name" value="ABC_transporter-like_CS"/>
</dbReference>
<dbReference type="PANTHER" id="PTHR43776">
    <property type="entry name" value="TRANSPORT ATP-BINDING PROTEIN"/>
    <property type="match status" value="1"/>
</dbReference>
<dbReference type="SUPFAM" id="SSF52540">
    <property type="entry name" value="P-loop containing nucleoside triphosphate hydrolases"/>
    <property type="match status" value="1"/>
</dbReference>
<sequence length="327" mass="36787">MVNDVIIRTEHLTKVFLAKNYGIINKILMEKPLFVRAVDDVNIEIMKGKTTALVGESGSGKTTLGRLLVTLEYPTSGKIYFHDIDITNVRGRNLQNVRARLQMVFQDPYSSLNPVMRIKDIVGEPLRNRGVKGKELDETVAKIMHEVGLDYSSLATRRPSELSGGQRQRVAIARALITNPEFVVLDEPTSALDASTQAQVLNLLLDLQQRHNLTYLLITHNIAVARYMSDISMIMYMGKIMEIGETGIILKEPLHPYTQALIESVPDIAKPDLKPPTGEVGSLVNPPKGCRFYPRCPFRMDICKEKEPPMIKTEKGIRVSCWLYVKK</sequence>
<dbReference type="CDD" id="cd03257">
    <property type="entry name" value="ABC_NikE_OppD_transporters"/>
    <property type="match status" value="1"/>
</dbReference>
<dbReference type="PROSITE" id="PS50893">
    <property type="entry name" value="ABC_TRANSPORTER_2"/>
    <property type="match status" value="1"/>
</dbReference>
<dbReference type="InterPro" id="IPR013563">
    <property type="entry name" value="Oligopep_ABC_C"/>
</dbReference>
<name>F0QXH0_VULM7</name>
<gene>
    <name evidence="6" type="ordered locus">VMUT_2189</name>
</gene>
<dbReference type="Pfam" id="PF00005">
    <property type="entry name" value="ABC_tran"/>
    <property type="match status" value="1"/>
</dbReference>
<dbReference type="GeneID" id="10289841"/>
<dbReference type="Pfam" id="PF08352">
    <property type="entry name" value="oligo_HPY"/>
    <property type="match status" value="1"/>
</dbReference>
<dbReference type="OrthoDB" id="18209at2157"/>
<keyword evidence="2" id="KW-0813">Transport</keyword>
<dbReference type="Gene3D" id="3.40.50.300">
    <property type="entry name" value="P-loop containing nucleotide triphosphate hydrolases"/>
    <property type="match status" value="1"/>
</dbReference>
<dbReference type="AlphaFoldDB" id="F0QXH0"/>
<dbReference type="NCBIfam" id="TIGR01727">
    <property type="entry name" value="oligo_HPY"/>
    <property type="match status" value="1"/>
</dbReference>
<comment type="similarity">
    <text evidence="1">Belongs to the ABC transporter superfamily.</text>
</comment>
<dbReference type="HOGENOM" id="CLU_000604_1_23_2"/>
<dbReference type="GO" id="GO:0005524">
    <property type="term" value="F:ATP binding"/>
    <property type="evidence" value="ECO:0007669"/>
    <property type="project" value="UniProtKB-KW"/>
</dbReference>
<evidence type="ECO:0000256" key="4">
    <source>
        <dbReference type="ARBA" id="ARBA00022840"/>
    </source>
</evidence>